<keyword evidence="7" id="KW-1185">Reference proteome</keyword>
<dbReference type="RefSeq" id="WP_034317816.1">
    <property type="nucleotide sequence ID" value="NZ_JFBM01000031.1"/>
</dbReference>
<keyword evidence="2 5" id="KW-0812">Transmembrane</keyword>
<accession>A0A2P2FLN0</accession>
<evidence type="ECO:0000256" key="3">
    <source>
        <dbReference type="ARBA" id="ARBA00022989"/>
    </source>
</evidence>
<name>A0A2P2FLN0_AMYLU</name>
<dbReference type="GO" id="GO:0016020">
    <property type="term" value="C:membrane"/>
    <property type="evidence" value="ECO:0007669"/>
    <property type="project" value="UniProtKB-SubCell"/>
</dbReference>
<feature type="transmembrane region" description="Helical" evidence="5">
    <location>
        <begin position="12"/>
        <end position="34"/>
    </location>
</feature>
<dbReference type="InterPro" id="IPR032808">
    <property type="entry name" value="DoxX"/>
</dbReference>
<comment type="caution">
    <text evidence="6">The sequence shown here is derived from an EMBL/GenBank/DDBJ whole genome shotgun (WGS) entry which is preliminary data.</text>
</comment>
<evidence type="ECO:0000313" key="6">
    <source>
        <dbReference type="EMBL" id="KFU77624.1"/>
    </source>
</evidence>
<dbReference type="EMBL" id="JFBM01000031">
    <property type="protein sequence ID" value="KFU77624.1"/>
    <property type="molecule type" value="Genomic_DNA"/>
</dbReference>
<comment type="subcellular location">
    <subcellularLocation>
        <location evidence="1">Membrane</location>
        <topology evidence="1">Multi-pass membrane protein</topology>
    </subcellularLocation>
</comment>
<feature type="transmembrane region" description="Helical" evidence="5">
    <location>
        <begin position="80"/>
        <end position="98"/>
    </location>
</feature>
<evidence type="ECO:0000256" key="5">
    <source>
        <dbReference type="SAM" id="Phobius"/>
    </source>
</evidence>
<gene>
    <name evidence="6" type="ORF">BB31_29740</name>
</gene>
<dbReference type="AlphaFoldDB" id="A0A2P2FLN0"/>
<dbReference type="Pfam" id="PF13564">
    <property type="entry name" value="DoxX_2"/>
    <property type="match status" value="1"/>
</dbReference>
<organism evidence="6 7">
    <name type="scientific">Amycolatopsis lurida NRRL 2430</name>
    <dbReference type="NCBI Taxonomy" id="1460371"/>
    <lineage>
        <taxon>Bacteria</taxon>
        <taxon>Bacillati</taxon>
        <taxon>Actinomycetota</taxon>
        <taxon>Actinomycetes</taxon>
        <taxon>Pseudonocardiales</taxon>
        <taxon>Pseudonocardiaceae</taxon>
        <taxon>Amycolatopsis</taxon>
    </lineage>
</organism>
<keyword evidence="4 5" id="KW-0472">Membrane</keyword>
<evidence type="ECO:0000313" key="7">
    <source>
        <dbReference type="Proteomes" id="UP000256220"/>
    </source>
</evidence>
<evidence type="ECO:0000256" key="4">
    <source>
        <dbReference type="ARBA" id="ARBA00023136"/>
    </source>
</evidence>
<sequence length="141" mass="14899">MSEGTSGTRSLTVGSIVLWVVRVALAAEFLYSGYLLFAGGHTEQTFAEIGLGQWLRYVTCVLEVGGAIGLLIPRFGGPSALLLAGVMVGASVTELFILPDGGPVLPLVLLIVSATLAWFLQDQTRALLGIKPPAEDDEDQR</sequence>
<reference evidence="6 7" key="1">
    <citation type="journal article" date="2014" name="Genome Announc.">
        <title>Draft Genome Sequence of Amycolatopsis lurida NRRL 2430, Producer of the Glycopeptide Family Antibiotic Ristocetin.</title>
        <authorList>
            <person name="Kwun M.J."/>
            <person name="Hong H.J."/>
        </authorList>
    </citation>
    <scope>NUCLEOTIDE SEQUENCE [LARGE SCALE GENOMIC DNA]</scope>
    <source>
        <strain evidence="6 7">NRRL 2430</strain>
    </source>
</reference>
<dbReference type="Proteomes" id="UP000256220">
    <property type="component" value="Unassembled WGS sequence"/>
</dbReference>
<proteinExistence type="predicted"/>
<evidence type="ECO:0000256" key="2">
    <source>
        <dbReference type="ARBA" id="ARBA00022692"/>
    </source>
</evidence>
<feature type="transmembrane region" description="Helical" evidence="5">
    <location>
        <begin position="54"/>
        <end position="73"/>
    </location>
</feature>
<feature type="transmembrane region" description="Helical" evidence="5">
    <location>
        <begin position="104"/>
        <end position="121"/>
    </location>
</feature>
<evidence type="ECO:0000256" key="1">
    <source>
        <dbReference type="ARBA" id="ARBA00004141"/>
    </source>
</evidence>
<protein>
    <submittedName>
        <fullName evidence="6">DoxX family protein</fullName>
    </submittedName>
</protein>
<keyword evidence="3 5" id="KW-1133">Transmembrane helix</keyword>